<evidence type="ECO:0000313" key="2">
    <source>
        <dbReference type="Proteomes" id="UP000507245"/>
    </source>
</evidence>
<dbReference type="OrthoDB" id="10463825at2759"/>
<reference evidence="2" key="1">
    <citation type="journal article" date="2020" name="Genome Biol.">
        <title>Gamete binning: chromosome-level and haplotype-resolved genome assembly enabled by high-throughput single-cell sequencing of gamete genomes.</title>
        <authorList>
            <person name="Campoy J.A."/>
            <person name="Sun H."/>
            <person name="Goel M."/>
            <person name="Jiao W.-B."/>
            <person name="Folz-Donahue K."/>
            <person name="Wang N."/>
            <person name="Rubio M."/>
            <person name="Liu C."/>
            <person name="Kukat C."/>
            <person name="Ruiz D."/>
            <person name="Huettel B."/>
            <person name="Schneeberger K."/>
        </authorList>
    </citation>
    <scope>NUCLEOTIDE SEQUENCE [LARGE SCALE GENOMIC DNA]</scope>
    <source>
        <strain evidence="2">cv. Rojo Pasion</strain>
    </source>
</reference>
<sequence length="128" mass="14449">MVFKREHGREGEWIACEMQASSPMNSWRMFQLGVSWVHQRFKGGYISWGMTVSFGKYFEWVYKGLGLGVFSYVFTHCHLGLVGCLFIPSIGLYAVTGETGVSPTKAMAAGVSAQLMRQHAKFHDFKLK</sequence>
<evidence type="ECO:0000313" key="1">
    <source>
        <dbReference type="EMBL" id="CAB4300013.1"/>
    </source>
</evidence>
<keyword evidence="2" id="KW-1185">Reference proteome</keyword>
<dbReference type="EMBL" id="CAEKKB010000002">
    <property type="protein sequence ID" value="CAB4300013.1"/>
    <property type="molecule type" value="Genomic_DNA"/>
</dbReference>
<organism evidence="1 2">
    <name type="scientific">Prunus armeniaca</name>
    <name type="common">Apricot</name>
    <name type="synonym">Armeniaca vulgaris</name>
    <dbReference type="NCBI Taxonomy" id="36596"/>
    <lineage>
        <taxon>Eukaryota</taxon>
        <taxon>Viridiplantae</taxon>
        <taxon>Streptophyta</taxon>
        <taxon>Embryophyta</taxon>
        <taxon>Tracheophyta</taxon>
        <taxon>Spermatophyta</taxon>
        <taxon>Magnoliopsida</taxon>
        <taxon>eudicotyledons</taxon>
        <taxon>Gunneridae</taxon>
        <taxon>Pentapetalae</taxon>
        <taxon>rosids</taxon>
        <taxon>fabids</taxon>
        <taxon>Rosales</taxon>
        <taxon>Rosaceae</taxon>
        <taxon>Amygdaloideae</taxon>
        <taxon>Amygdaleae</taxon>
        <taxon>Prunus</taxon>
    </lineage>
</organism>
<protein>
    <submittedName>
        <fullName evidence="1">Uncharacterized protein</fullName>
    </submittedName>
</protein>
<dbReference type="AlphaFoldDB" id="A0A6J5WI57"/>
<proteinExistence type="predicted"/>
<name>A0A6J5WI57_PRUAR</name>
<accession>A0A6J5WI57</accession>
<dbReference type="Proteomes" id="UP000507245">
    <property type="component" value="Unassembled WGS sequence"/>
</dbReference>
<gene>
    <name evidence="1" type="ORF">ORAREDHAP_LOCUS14871</name>
</gene>